<dbReference type="GO" id="GO:0016605">
    <property type="term" value="C:PML body"/>
    <property type="evidence" value="ECO:0007669"/>
    <property type="project" value="TreeGrafter"/>
</dbReference>
<reference evidence="8" key="2">
    <citation type="submission" date="2025-09" db="UniProtKB">
        <authorList>
            <consortium name="Ensembl"/>
        </authorList>
    </citation>
    <scope>IDENTIFICATION</scope>
</reference>
<dbReference type="InterPro" id="IPR017441">
    <property type="entry name" value="Protein_kinase_ATP_BS"/>
</dbReference>
<dbReference type="Pfam" id="PF00069">
    <property type="entry name" value="Pkinase"/>
    <property type="match status" value="1"/>
</dbReference>
<dbReference type="GO" id="GO:0005524">
    <property type="term" value="F:ATP binding"/>
    <property type="evidence" value="ECO:0007669"/>
    <property type="project" value="UniProtKB-UniRule"/>
</dbReference>
<protein>
    <recommendedName>
        <fullName evidence="7">Protein kinase domain-containing protein</fullName>
    </recommendedName>
</protein>
<dbReference type="GO" id="GO:0045944">
    <property type="term" value="P:positive regulation of transcription by RNA polymerase II"/>
    <property type="evidence" value="ECO:0007669"/>
    <property type="project" value="TreeGrafter"/>
</dbReference>
<dbReference type="GO" id="GO:0004713">
    <property type="term" value="F:protein tyrosine kinase activity"/>
    <property type="evidence" value="ECO:0007669"/>
    <property type="project" value="TreeGrafter"/>
</dbReference>
<evidence type="ECO:0000256" key="2">
    <source>
        <dbReference type="ARBA" id="ARBA00022679"/>
    </source>
</evidence>
<dbReference type="GO" id="GO:0042771">
    <property type="term" value="P:intrinsic apoptotic signaling pathway in response to DNA damage by p53 class mediator"/>
    <property type="evidence" value="ECO:0007669"/>
    <property type="project" value="TreeGrafter"/>
</dbReference>
<keyword evidence="3 6" id="KW-0547">Nucleotide-binding</keyword>
<dbReference type="GO" id="GO:0003713">
    <property type="term" value="F:transcription coactivator activity"/>
    <property type="evidence" value="ECO:0007669"/>
    <property type="project" value="TreeGrafter"/>
</dbReference>
<keyword evidence="4" id="KW-0418">Kinase</keyword>
<evidence type="ECO:0000256" key="3">
    <source>
        <dbReference type="ARBA" id="ARBA00022741"/>
    </source>
</evidence>
<feature type="binding site" evidence="6">
    <location>
        <position position="39"/>
    </location>
    <ligand>
        <name>ATP</name>
        <dbReference type="ChEBI" id="CHEBI:30616"/>
    </ligand>
</feature>
<dbReference type="GO" id="GO:0046332">
    <property type="term" value="F:SMAD binding"/>
    <property type="evidence" value="ECO:0007669"/>
    <property type="project" value="TreeGrafter"/>
</dbReference>
<evidence type="ECO:0000259" key="7">
    <source>
        <dbReference type="PROSITE" id="PS50011"/>
    </source>
</evidence>
<keyword evidence="9" id="KW-1185">Reference proteome</keyword>
<feature type="domain" description="Protein kinase" evidence="7">
    <location>
        <begin position="10"/>
        <end position="280"/>
    </location>
</feature>
<accession>A0A8C6M0X5</accession>
<evidence type="ECO:0000313" key="8">
    <source>
        <dbReference type="Ensembl" id="ENSNFUP00015028344.1"/>
    </source>
</evidence>
<dbReference type="AlphaFoldDB" id="A0A8C6M0X5"/>
<evidence type="ECO:0000256" key="1">
    <source>
        <dbReference type="ARBA" id="ARBA00022527"/>
    </source>
</evidence>
<keyword evidence="5 6" id="KW-0067">ATP-binding</keyword>
<name>A0A8C6M0X5_NOTFU</name>
<evidence type="ECO:0000313" key="9">
    <source>
        <dbReference type="Proteomes" id="UP000694548"/>
    </source>
</evidence>
<dbReference type="Gene3D" id="1.10.510.10">
    <property type="entry name" value="Transferase(Phosphotransferase) domain 1"/>
    <property type="match status" value="1"/>
</dbReference>
<reference evidence="8" key="1">
    <citation type="submission" date="2025-08" db="UniProtKB">
        <authorList>
            <consortium name="Ensembl"/>
        </authorList>
    </citation>
    <scope>IDENTIFICATION</scope>
</reference>
<proteinExistence type="predicted"/>
<dbReference type="GO" id="GO:0003714">
    <property type="term" value="F:transcription corepressor activity"/>
    <property type="evidence" value="ECO:0007669"/>
    <property type="project" value="TreeGrafter"/>
</dbReference>
<dbReference type="PANTHER" id="PTHR24058">
    <property type="entry name" value="DUAL SPECIFICITY PROTEIN KINASE"/>
    <property type="match status" value="1"/>
</dbReference>
<dbReference type="InterPro" id="IPR050494">
    <property type="entry name" value="Ser_Thr_dual-spec_kinase"/>
</dbReference>
<dbReference type="Gene3D" id="3.30.200.20">
    <property type="entry name" value="Phosphorylase Kinase, domain 1"/>
    <property type="match status" value="1"/>
</dbReference>
<dbReference type="Proteomes" id="UP000694548">
    <property type="component" value="Unassembled WGS sequence"/>
</dbReference>
<dbReference type="GO" id="GO:0007224">
    <property type="term" value="P:smoothened signaling pathway"/>
    <property type="evidence" value="ECO:0007669"/>
    <property type="project" value="TreeGrafter"/>
</dbReference>
<dbReference type="PROSITE" id="PS00107">
    <property type="entry name" value="PROTEIN_KINASE_ATP"/>
    <property type="match status" value="1"/>
</dbReference>
<dbReference type="GeneTree" id="ENSGT00940000164472"/>
<dbReference type="SUPFAM" id="SSF56112">
    <property type="entry name" value="Protein kinase-like (PK-like)"/>
    <property type="match status" value="1"/>
</dbReference>
<evidence type="ECO:0000256" key="4">
    <source>
        <dbReference type="ARBA" id="ARBA00022777"/>
    </source>
</evidence>
<sequence>MKIEGLSKVYIVEEVLGSGGYGAVARCRIQETNEVVALKMTRLTDYSSFFNEMKKLERLNELTQCDSYIIRLNGSFAFQGFLYQELELLDTDLSEFLENEGRCLKLAEIRPIAQQILEALSVLKELGITHANLKLDNIMLVNHKAQPFRVKLIDFGWACSTGALQQKGIIQTLPYRAPEITLGLPLDEAIDTWSVGIIFTALFLKHLLFPYNNSYDNLSIIMKLLGQPDKELLDKGTLVPKYFTKVKKDITFFLDLVKKLLAVDPAKRILPADALKHPFITMDRITKREVNASSINQALQPDSEEADLMLKGSMFHMINFLL</sequence>
<keyword evidence="1" id="KW-0723">Serine/threonine-protein kinase</keyword>
<evidence type="ECO:0000256" key="6">
    <source>
        <dbReference type="PROSITE-ProRule" id="PRU10141"/>
    </source>
</evidence>
<dbReference type="Ensembl" id="ENSNFUT00015029616.1">
    <property type="protein sequence ID" value="ENSNFUP00015028344.1"/>
    <property type="gene ID" value="ENSNFUG00015013708.1"/>
</dbReference>
<dbReference type="PANTHER" id="PTHR24058:SF53">
    <property type="entry name" value="HOMEODOMAIN-INTERACTING PROTEIN KINASE 2"/>
    <property type="match status" value="1"/>
</dbReference>
<organism evidence="8 9">
    <name type="scientific">Nothobranchius furzeri</name>
    <name type="common">Turquoise killifish</name>
    <dbReference type="NCBI Taxonomy" id="105023"/>
    <lineage>
        <taxon>Eukaryota</taxon>
        <taxon>Metazoa</taxon>
        <taxon>Chordata</taxon>
        <taxon>Craniata</taxon>
        <taxon>Vertebrata</taxon>
        <taxon>Euteleostomi</taxon>
        <taxon>Actinopterygii</taxon>
        <taxon>Neopterygii</taxon>
        <taxon>Teleostei</taxon>
        <taxon>Neoteleostei</taxon>
        <taxon>Acanthomorphata</taxon>
        <taxon>Ovalentaria</taxon>
        <taxon>Atherinomorphae</taxon>
        <taxon>Cyprinodontiformes</taxon>
        <taxon>Nothobranchiidae</taxon>
        <taxon>Nothobranchius</taxon>
    </lineage>
</organism>
<dbReference type="PROSITE" id="PS50011">
    <property type="entry name" value="PROTEIN_KINASE_DOM"/>
    <property type="match status" value="1"/>
</dbReference>
<dbReference type="InterPro" id="IPR000719">
    <property type="entry name" value="Prot_kinase_dom"/>
</dbReference>
<dbReference type="InterPro" id="IPR011009">
    <property type="entry name" value="Kinase-like_dom_sf"/>
</dbReference>
<dbReference type="GO" id="GO:0004674">
    <property type="term" value="F:protein serine/threonine kinase activity"/>
    <property type="evidence" value="ECO:0007669"/>
    <property type="project" value="UniProtKB-KW"/>
</dbReference>
<evidence type="ECO:0000256" key="5">
    <source>
        <dbReference type="ARBA" id="ARBA00022840"/>
    </source>
</evidence>
<keyword evidence="2" id="KW-0808">Transferase</keyword>
<dbReference type="GO" id="GO:0005737">
    <property type="term" value="C:cytoplasm"/>
    <property type="evidence" value="ECO:0007669"/>
    <property type="project" value="TreeGrafter"/>
</dbReference>